<evidence type="ECO:0000259" key="12">
    <source>
        <dbReference type="Pfam" id="PF02931"/>
    </source>
</evidence>
<dbReference type="SUPFAM" id="SSF90112">
    <property type="entry name" value="Neurotransmitter-gated ion-channel transmembrane pore"/>
    <property type="match status" value="1"/>
</dbReference>
<feature type="transmembrane region" description="Helical" evidence="11">
    <location>
        <begin position="185"/>
        <end position="207"/>
    </location>
</feature>
<dbReference type="PANTHER" id="PTHR18945">
    <property type="entry name" value="NEUROTRANSMITTER GATED ION CHANNEL"/>
    <property type="match status" value="1"/>
</dbReference>
<feature type="domain" description="Neurotransmitter-gated ion-channel ligand-binding" evidence="12">
    <location>
        <begin position="14"/>
        <end position="121"/>
    </location>
</feature>
<dbReference type="Pfam" id="PF02931">
    <property type="entry name" value="Neur_chan_LBD"/>
    <property type="match status" value="1"/>
</dbReference>
<dbReference type="InterPro" id="IPR038050">
    <property type="entry name" value="Neuro_actylchol_rec"/>
</dbReference>
<keyword evidence="10" id="KW-0407">Ion channel</keyword>
<evidence type="ECO:0000256" key="8">
    <source>
        <dbReference type="ARBA" id="ARBA00023065"/>
    </source>
</evidence>
<evidence type="ECO:0000256" key="10">
    <source>
        <dbReference type="ARBA" id="ARBA00023303"/>
    </source>
</evidence>
<keyword evidence="7 11" id="KW-1133">Transmembrane helix</keyword>
<evidence type="ECO:0000256" key="1">
    <source>
        <dbReference type="ARBA" id="ARBA00004141"/>
    </source>
</evidence>
<evidence type="ECO:0000256" key="3">
    <source>
        <dbReference type="ARBA" id="ARBA00022448"/>
    </source>
</evidence>
<dbReference type="SUPFAM" id="SSF63712">
    <property type="entry name" value="Nicotinic receptor ligand binding domain-like"/>
    <property type="match status" value="1"/>
</dbReference>
<dbReference type="GO" id="GO:0004888">
    <property type="term" value="F:transmembrane signaling receptor activity"/>
    <property type="evidence" value="ECO:0007669"/>
    <property type="project" value="InterPro"/>
</dbReference>
<dbReference type="InterPro" id="IPR006202">
    <property type="entry name" value="Neur_chan_lig-bd"/>
</dbReference>
<dbReference type="InterPro" id="IPR018000">
    <property type="entry name" value="Neurotransmitter_ion_chnl_CS"/>
</dbReference>
<dbReference type="AlphaFoldDB" id="A0A0N5AHB4"/>
<organism evidence="14 15">
    <name type="scientific">Syphacia muris</name>
    <dbReference type="NCBI Taxonomy" id="451379"/>
    <lineage>
        <taxon>Eukaryota</taxon>
        <taxon>Metazoa</taxon>
        <taxon>Ecdysozoa</taxon>
        <taxon>Nematoda</taxon>
        <taxon>Chromadorea</taxon>
        <taxon>Rhabditida</taxon>
        <taxon>Spirurina</taxon>
        <taxon>Oxyuridomorpha</taxon>
        <taxon>Oxyuroidea</taxon>
        <taxon>Oxyuridae</taxon>
        <taxon>Syphacia</taxon>
    </lineage>
</organism>
<keyword evidence="14" id="KW-1185">Reference proteome</keyword>
<sequence length="295" mass="34596">MPNAIASKYPMKKSISHRSLLRLSQDGSLLYSRRLSVLAECPMDLTLFPFDTQLCKLGIESYGYTAQQVIYRWSTGSKVALKLHKIRLPDFQIKQAYVTSQIETYATGNYSRLYVCFIFSRSAGFCFLQLIIPSTAIVITSWVSLWMENETSFQDMISIILTITFLLFSYNEVMPRVSYIKAMDVYLGVCFCIVFLSLIKLAVIKYMRQRLKITRYMIYIMPNETLFYNQRSNGKVTIEFTPRFMQQFHCLTQMIFLFGFVTFCFFYFLIYPNVHEAPYDENCDRKDAEWFAVLL</sequence>
<reference evidence="15" key="1">
    <citation type="submission" date="2017-02" db="UniProtKB">
        <authorList>
            <consortium name="WormBaseParasite"/>
        </authorList>
    </citation>
    <scope>IDENTIFICATION</scope>
</reference>
<evidence type="ECO:0000313" key="15">
    <source>
        <dbReference type="WBParaSite" id="SMUV_0000376101-mRNA-1"/>
    </source>
</evidence>
<dbReference type="PRINTS" id="PR00253">
    <property type="entry name" value="GABAARECEPTR"/>
</dbReference>
<keyword evidence="8" id="KW-0406">Ion transport</keyword>
<accession>A0A0N5AHB4</accession>
<dbReference type="GO" id="GO:0005886">
    <property type="term" value="C:plasma membrane"/>
    <property type="evidence" value="ECO:0007669"/>
    <property type="project" value="UniProtKB-SubCell"/>
</dbReference>
<evidence type="ECO:0000256" key="4">
    <source>
        <dbReference type="ARBA" id="ARBA00022475"/>
    </source>
</evidence>
<dbReference type="FunFam" id="1.20.58.390:FF:000076">
    <property type="entry name" value="Glutamate-gated chloride channel, putative"/>
    <property type="match status" value="1"/>
</dbReference>
<dbReference type="InterPro" id="IPR036719">
    <property type="entry name" value="Neuro-gated_channel_TM_sf"/>
</dbReference>
<feature type="transmembrane region" description="Helical" evidence="11">
    <location>
        <begin position="122"/>
        <end position="144"/>
    </location>
</feature>
<dbReference type="Proteomes" id="UP000046393">
    <property type="component" value="Unplaced"/>
</dbReference>
<keyword evidence="5 11" id="KW-0812">Transmembrane</keyword>
<evidence type="ECO:0000256" key="5">
    <source>
        <dbReference type="ARBA" id="ARBA00022692"/>
    </source>
</evidence>
<dbReference type="Gene3D" id="2.70.170.10">
    <property type="entry name" value="Neurotransmitter-gated ion-channel ligand-binding domain"/>
    <property type="match status" value="1"/>
</dbReference>
<dbReference type="InterPro" id="IPR006029">
    <property type="entry name" value="Neurotrans-gated_channel_TM"/>
</dbReference>
<feature type="domain" description="Neurotransmitter-gated ion-channel transmembrane" evidence="13">
    <location>
        <begin position="130"/>
        <end position="217"/>
    </location>
</feature>
<proteinExistence type="predicted"/>
<dbReference type="WBParaSite" id="SMUV_0000376101-mRNA-1">
    <property type="protein sequence ID" value="SMUV_0000376101-mRNA-1"/>
    <property type="gene ID" value="SMUV_0000376101"/>
</dbReference>
<evidence type="ECO:0000256" key="2">
    <source>
        <dbReference type="ARBA" id="ARBA00004236"/>
    </source>
</evidence>
<dbReference type="Pfam" id="PF02932">
    <property type="entry name" value="Neur_chan_memb"/>
    <property type="match status" value="1"/>
</dbReference>
<keyword evidence="6" id="KW-0732">Signal</keyword>
<keyword evidence="3" id="KW-0813">Transport</keyword>
<protein>
    <submittedName>
        <fullName evidence="15">Neur_chan_LBD domain-containing protein</fullName>
    </submittedName>
</protein>
<dbReference type="GO" id="GO:0005230">
    <property type="term" value="F:extracellular ligand-gated monoatomic ion channel activity"/>
    <property type="evidence" value="ECO:0007669"/>
    <property type="project" value="InterPro"/>
</dbReference>
<keyword evidence="4" id="KW-1003">Cell membrane</keyword>
<keyword evidence="9 11" id="KW-0472">Membrane</keyword>
<dbReference type="PROSITE" id="PS00236">
    <property type="entry name" value="NEUROTR_ION_CHANNEL"/>
    <property type="match status" value="1"/>
</dbReference>
<dbReference type="STRING" id="451379.A0A0N5AHB4"/>
<evidence type="ECO:0000256" key="11">
    <source>
        <dbReference type="SAM" id="Phobius"/>
    </source>
</evidence>
<dbReference type="InterPro" id="IPR036734">
    <property type="entry name" value="Neur_chan_lig-bd_sf"/>
</dbReference>
<dbReference type="Gene3D" id="1.20.58.390">
    <property type="entry name" value="Neurotransmitter-gated ion-channel transmembrane domain"/>
    <property type="match status" value="1"/>
</dbReference>
<dbReference type="InterPro" id="IPR006201">
    <property type="entry name" value="Neur_channel"/>
</dbReference>
<evidence type="ECO:0000313" key="14">
    <source>
        <dbReference type="Proteomes" id="UP000046393"/>
    </source>
</evidence>
<evidence type="ECO:0000256" key="6">
    <source>
        <dbReference type="ARBA" id="ARBA00022729"/>
    </source>
</evidence>
<evidence type="ECO:0000256" key="9">
    <source>
        <dbReference type="ARBA" id="ARBA00023136"/>
    </source>
</evidence>
<dbReference type="FunFam" id="2.70.170.10:FF:000074">
    <property type="entry name" value="Uncharacterized protein"/>
    <property type="match status" value="1"/>
</dbReference>
<feature type="transmembrane region" description="Helical" evidence="11">
    <location>
        <begin position="250"/>
        <end position="270"/>
    </location>
</feature>
<dbReference type="InterPro" id="IPR006028">
    <property type="entry name" value="GABAA/Glycine_rcpt"/>
</dbReference>
<comment type="subcellular location">
    <subcellularLocation>
        <location evidence="2">Cell membrane</location>
    </subcellularLocation>
    <subcellularLocation>
        <location evidence="1">Membrane</location>
        <topology evidence="1">Multi-pass membrane protein</topology>
    </subcellularLocation>
</comment>
<evidence type="ECO:0000259" key="13">
    <source>
        <dbReference type="Pfam" id="PF02932"/>
    </source>
</evidence>
<name>A0A0N5AHB4_9BILA</name>
<evidence type="ECO:0000256" key="7">
    <source>
        <dbReference type="ARBA" id="ARBA00022989"/>
    </source>
</evidence>